<keyword evidence="3" id="KW-1185">Reference proteome</keyword>
<accession>A0A7I8K2E4</accession>
<organism evidence="2 3">
    <name type="scientific">Spirodela intermedia</name>
    <name type="common">Intermediate duckweed</name>
    <dbReference type="NCBI Taxonomy" id="51605"/>
    <lineage>
        <taxon>Eukaryota</taxon>
        <taxon>Viridiplantae</taxon>
        <taxon>Streptophyta</taxon>
        <taxon>Embryophyta</taxon>
        <taxon>Tracheophyta</taxon>
        <taxon>Spermatophyta</taxon>
        <taxon>Magnoliopsida</taxon>
        <taxon>Liliopsida</taxon>
        <taxon>Araceae</taxon>
        <taxon>Lemnoideae</taxon>
        <taxon>Spirodela</taxon>
    </lineage>
</organism>
<name>A0A7I8K2E4_SPIIN</name>
<protein>
    <submittedName>
        <fullName evidence="2">Uncharacterized protein</fullName>
    </submittedName>
</protein>
<reference evidence="2" key="1">
    <citation type="submission" date="2020-02" db="EMBL/GenBank/DDBJ databases">
        <authorList>
            <person name="Scholz U."/>
            <person name="Mascher M."/>
            <person name="Fiebig A."/>
        </authorList>
    </citation>
    <scope>NUCLEOTIDE SEQUENCE</scope>
</reference>
<sequence>MKILFYTYPVALNAVQATGRSTYGVPVALSFLDERPHERVEAVDEVSRRSAAGGHQRKEAEEADHEEEPNHPPHLGVLDVLRSVLLCGLVSDLLAHPKEREIRIGDDFLPLKAMPEEATTQVWITVFSWRVKGCRRRPVFSRALDQILTKKNPRSPAETFSEGMTPVVRFSFITMTLNMIPRKKLTTKALKVSCCCHGGTGFPSNALSTEYAFSSKFSASSPAKPPTSPSLLFLFFMVTPAAWPLALLYSTISSSSRGNCPL</sequence>
<gene>
    <name evidence="2" type="ORF">SI8410_02002483</name>
</gene>
<dbReference type="OrthoDB" id="807835at2759"/>
<evidence type="ECO:0000313" key="3">
    <source>
        <dbReference type="Proteomes" id="UP000663760"/>
    </source>
</evidence>
<proteinExistence type="predicted"/>
<evidence type="ECO:0000313" key="2">
    <source>
        <dbReference type="EMBL" id="CAA7391111.1"/>
    </source>
</evidence>
<evidence type="ECO:0000256" key="1">
    <source>
        <dbReference type="SAM" id="MobiDB-lite"/>
    </source>
</evidence>
<dbReference type="Proteomes" id="UP000663760">
    <property type="component" value="Chromosome 2"/>
</dbReference>
<dbReference type="EMBL" id="LR746265">
    <property type="protein sequence ID" value="CAA7391111.1"/>
    <property type="molecule type" value="Genomic_DNA"/>
</dbReference>
<feature type="region of interest" description="Disordered" evidence="1">
    <location>
        <begin position="41"/>
        <end position="73"/>
    </location>
</feature>
<dbReference type="AlphaFoldDB" id="A0A7I8K2E4"/>